<keyword evidence="5" id="KW-0479">Metal-binding</keyword>
<dbReference type="InterPro" id="IPR032828">
    <property type="entry name" value="PolyA_RNA-bd"/>
</dbReference>
<dbReference type="CDD" id="cd05398">
    <property type="entry name" value="NT_ClassII-CCAase"/>
    <property type="match status" value="1"/>
</dbReference>
<dbReference type="SUPFAM" id="SSF81891">
    <property type="entry name" value="Poly A polymerase C-terminal region-like"/>
    <property type="match status" value="1"/>
</dbReference>
<comment type="cofactor">
    <cofactor evidence="1">
        <name>Mg(2+)</name>
        <dbReference type="ChEBI" id="CHEBI:18420"/>
    </cofactor>
</comment>
<evidence type="ECO:0000256" key="11">
    <source>
        <dbReference type="RuleBase" id="RU003953"/>
    </source>
</evidence>
<accession>A0A953N8N8</accession>
<name>A0A953N8N8_9BURK</name>
<reference evidence="14" key="1">
    <citation type="submission" date="2021-07" db="EMBL/GenBank/DDBJ databases">
        <title>New genus and species of the family Alcaligenaceae.</title>
        <authorList>
            <person name="Hahn M.W."/>
        </authorList>
    </citation>
    <scope>NUCLEOTIDE SEQUENCE</scope>
    <source>
        <strain evidence="14">LF4-65</strain>
    </source>
</reference>
<dbReference type="Gene3D" id="1.10.3090.10">
    <property type="entry name" value="cca-adding enzyme, domain 2"/>
    <property type="match status" value="1"/>
</dbReference>
<feature type="domain" description="tRNA nucleotidyltransferase/poly(A) polymerase RNA and SrmB- binding" evidence="13">
    <location>
        <begin position="156"/>
        <end position="217"/>
    </location>
</feature>
<dbReference type="SUPFAM" id="SSF81301">
    <property type="entry name" value="Nucleotidyltransferase"/>
    <property type="match status" value="1"/>
</dbReference>
<dbReference type="GO" id="GO:0003723">
    <property type="term" value="F:RNA binding"/>
    <property type="evidence" value="ECO:0007669"/>
    <property type="project" value="UniProtKB-KW"/>
</dbReference>
<comment type="caution">
    <text evidence="14">The sequence shown here is derived from an EMBL/GenBank/DDBJ whole genome shotgun (WGS) entry which is preliminary data.</text>
</comment>
<evidence type="ECO:0000313" key="15">
    <source>
        <dbReference type="Proteomes" id="UP000739565"/>
    </source>
</evidence>
<evidence type="ECO:0000256" key="10">
    <source>
        <dbReference type="ARBA" id="ARBA00022884"/>
    </source>
</evidence>
<dbReference type="GO" id="GO:0001680">
    <property type="term" value="P:tRNA 3'-terminal CCA addition"/>
    <property type="evidence" value="ECO:0007669"/>
    <property type="project" value="InterPro"/>
</dbReference>
<dbReference type="Gene3D" id="3.30.460.10">
    <property type="entry name" value="Beta Polymerase, domain 2"/>
    <property type="match status" value="1"/>
</dbReference>
<keyword evidence="6" id="KW-0547">Nucleotide-binding</keyword>
<dbReference type="Proteomes" id="UP000739565">
    <property type="component" value="Unassembled WGS sequence"/>
</dbReference>
<keyword evidence="4 14" id="KW-0548">Nucleotidyltransferase</keyword>
<dbReference type="InterPro" id="IPR043519">
    <property type="entry name" value="NT_sf"/>
</dbReference>
<dbReference type="Pfam" id="PF01743">
    <property type="entry name" value="PolyA_pol"/>
    <property type="match status" value="1"/>
</dbReference>
<dbReference type="EC" id="2.7.7.72" evidence="14"/>
<evidence type="ECO:0000256" key="5">
    <source>
        <dbReference type="ARBA" id="ARBA00022723"/>
    </source>
</evidence>
<keyword evidence="7" id="KW-0692">RNA repair</keyword>
<evidence type="ECO:0000256" key="8">
    <source>
        <dbReference type="ARBA" id="ARBA00022840"/>
    </source>
</evidence>
<evidence type="ECO:0000256" key="4">
    <source>
        <dbReference type="ARBA" id="ARBA00022695"/>
    </source>
</evidence>
<gene>
    <name evidence="14" type="ORF">KZZ10_06180</name>
</gene>
<evidence type="ECO:0000256" key="3">
    <source>
        <dbReference type="ARBA" id="ARBA00022694"/>
    </source>
</evidence>
<evidence type="ECO:0000259" key="13">
    <source>
        <dbReference type="Pfam" id="PF12627"/>
    </source>
</evidence>
<dbReference type="PANTHER" id="PTHR47545">
    <property type="entry name" value="MULTIFUNCTIONAL CCA PROTEIN"/>
    <property type="match status" value="1"/>
</dbReference>
<comment type="similarity">
    <text evidence="11">Belongs to the tRNA nucleotidyltransferase/poly(A) polymerase family.</text>
</comment>
<feature type="domain" description="Poly A polymerase head" evidence="12">
    <location>
        <begin position="12"/>
        <end position="130"/>
    </location>
</feature>
<evidence type="ECO:0000259" key="12">
    <source>
        <dbReference type="Pfam" id="PF01743"/>
    </source>
</evidence>
<evidence type="ECO:0000256" key="7">
    <source>
        <dbReference type="ARBA" id="ARBA00022800"/>
    </source>
</evidence>
<dbReference type="PIRSF" id="PIRSF000813">
    <property type="entry name" value="CCA_bact"/>
    <property type="match status" value="1"/>
</dbReference>
<dbReference type="PANTHER" id="PTHR47545:SF1">
    <property type="entry name" value="MULTIFUNCTIONAL CCA PROTEIN"/>
    <property type="match status" value="1"/>
</dbReference>
<sequence length="362" mass="39440">MSADPVVVGLQAYVVGGAVRDALLGLPHGDRDWVVVGATPEEMVKRGFIPVGGDFPVFLHPQTKEEYALARTERKSGRGYKGFTFYTGVDVTIEEDLRRRDLTVNAIAQTTTGALIDPLNGQADLQARVFRHVGEAFKEDPVRILRLARFAARFVDFTVAPETMALCRAMVAEGEVDALVPERVWQELSRGLMCAQPSRMVQVLDDAGVLPRVLPQWQSSEQVLAAIDSSMAHTLPLDARYAVFCLSTEDRAGLSRQLRAPGDCADMARLLPVVLGACQVQQSAESVLSLFEICDALRKPERLRALLRTATVVADLNIAQWEARLTCVLGVDAGKAAQQANQPSEIKAAVRQARLGALARVI</sequence>
<dbReference type="GO" id="GO:0046872">
    <property type="term" value="F:metal ion binding"/>
    <property type="evidence" value="ECO:0007669"/>
    <property type="project" value="UniProtKB-KW"/>
</dbReference>
<evidence type="ECO:0000256" key="6">
    <source>
        <dbReference type="ARBA" id="ARBA00022741"/>
    </source>
</evidence>
<dbReference type="EMBL" id="JAHXRI010000006">
    <property type="protein sequence ID" value="MBZ1350229.1"/>
    <property type="molecule type" value="Genomic_DNA"/>
</dbReference>
<dbReference type="InterPro" id="IPR002646">
    <property type="entry name" value="PolA_pol_head_dom"/>
</dbReference>
<dbReference type="RefSeq" id="WP_259660616.1">
    <property type="nucleotide sequence ID" value="NZ_JAHXRI010000006.1"/>
</dbReference>
<dbReference type="Pfam" id="PF12627">
    <property type="entry name" value="PolyA_pol_RNAbd"/>
    <property type="match status" value="1"/>
</dbReference>
<dbReference type="AlphaFoldDB" id="A0A953N8N8"/>
<evidence type="ECO:0000256" key="2">
    <source>
        <dbReference type="ARBA" id="ARBA00022679"/>
    </source>
</evidence>
<keyword evidence="3" id="KW-0819">tRNA processing</keyword>
<keyword evidence="10 11" id="KW-0694">RNA-binding</keyword>
<proteinExistence type="inferred from homology"/>
<protein>
    <submittedName>
        <fullName evidence="14">CCA tRNA nucleotidyltransferase</fullName>
        <ecNumber evidence="14">2.7.7.72</ecNumber>
    </submittedName>
</protein>
<evidence type="ECO:0000256" key="1">
    <source>
        <dbReference type="ARBA" id="ARBA00001946"/>
    </source>
</evidence>
<dbReference type="GO" id="GO:0004810">
    <property type="term" value="F:CCA tRNA nucleotidyltransferase activity"/>
    <property type="evidence" value="ECO:0007669"/>
    <property type="project" value="UniProtKB-EC"/>
</dbReference>
<evidence type="ECO:0000256" key="9">
    <source>
        <dbReference type="ARBA" id="ARBA00022842"/>
    </source>
</evidence>
<keyword evidence="8" id="KW-0067">ATP-binding</keyword>
<keyword evidence="15" id="KW-1185">Reference proteome</keyword>
<dbReference type="GO" id="GO:0042245">
    <property type="term" value="P:RNA repair"/>
    <property type="evidence" value="ECO:0007669"/>
    <property type="project" value="UniProtKB-KW"/>
</dbReference>
<organism evidence="14 15">
    <name type="scientific">Zwartia hollandica</name>
    <dbReference type="NCBI Taxonomy" id="324606"/>
    <lineage>
        <taxon>Bacteria</taxon>
        <taxon>Pseudomonadati</taxon>
        <taxon>Pseudomonadota</taxon>
        <taxon>Betaproteobacteria</taxon>
        <taxon>Burkholderiales</taxon>
        <taxon>Alcaligenaceae</taxon>
        <taxon>Zwartia</taxon>
    </lineage>
</organism>
<dbReference type="InterPro" id="IPR012006">
    <property type="entry name" value="CCA_bact"/>
</dbReference>
<keyword evidence="2 11" id="KW-0808">Transferase</keyword>
<evidence type="ECO:0000313" key="14">
    <source>
        <dbReference type="EMBL" id="MBZ1350229.1"/>
    </source>
</evidence>
<dbReference type="InterPro" id="IPR050124">
    <property type="entry name" value="tRNA_CCA-adding_enzyme"/>
</dbReference>
<keyword evidence="9" id="KW-0460">Magnesium</keyword>
<dbReference type="GO" id="GO:0005524">
    <property type="term" value="F:ATP binding"/>
    <property type="evidence" value="ECO:0007669"/>
    <property type="project" value="UniProtKB-KW"/>
</dbReference>